<feature type="region of interest" description="Disordered" evidence="1">
    <location>
        <begin position="1"/>
        <end position="36"/>
    </location>
</feature>
<feature type="compositionally biased region" description="Basic and acidic residues" evidence="1">
    <location>
        <begin position="133"/>
        <end position="143"/>
    </location>
</feature>
<protein>
    <submittedName>
        <fullName evidence="3">Uncharacterized protein</fullName>
    </submittedName>
</protein>
<keyword evidence="2" id="KW-0812">Transmembrane</keyword>
<evidence type="ECO:0000256" key="1">
    <source>
        <dbReference type="SAM" id="MobiDB-lite"/>
    </source>
</evidence>
<keyword evidence="2" id="KW-0472">Membrane</keyword>
<dbReference type="EMBL" id="MN738829">
    <property type="protein sequence ID" value="QHT38274.1"/>
    <property type="molecule type" value="Genomic_DNA"/>
</dbReference>
<feature type="transmembrane region" description="Helical" evidence="2">
    <location>
        <begin position="46"/>
        <end position="63"/>
    </location>
</feature>
<evidence type="ECO:0000256" key="2">
    <source>
        <dbReference type="SAM" id="Phobius"/>
    </source>
</evidence>
<sequence>MNTEQYSNPAPSPSRTSSKYGSKQPSSSKPQTIAEPLPREVKIADILPVVLSAGILVLLYFMMKEYNQDKKNTEVHLVSISKRLEQLETMKSGPLPKGSSKEASSVPPGNLKVQFKIPETPKKQQENAEILEPDNKGTFEMKDSVVSFVPNNKPASTASKASKASKASTSSKMNDIDEDAYVSDSSATDTEM</sequence>
<reference evidence="3" key="1">
    <citation type="journal article" date="2020" name="Nature">
        <title>Giant virus diversity and host interactions through global metagenomics.</title>
        <authorList>
            <person name="Schulz F."/>
            <person name="Roux S."/>
            <person name="Paez-Espino D."/>
            <person name="Jungbluth S."/>
            <person name="Walsh D.A."/>
            <person name="Denef V.J."/>
            <person name="McMahon K.D."/>
            <person name="Konstantinidis K.T."/>
            <person name="Eloe-Fadrosh E.A."/>
            <person name="Kyrpides N.C."/>
            <person name="Woyke T."/>
        </authorList>
    </citation>
    <scope>NUCLEOTIDE SEQUENCE</scope>
    <source>
        <strain evidence="3">GVMAG-S-ERX556101-89</strain>
    </source>
</reference>
<feature type="compositionally biased region" description="Low complexity" evidence="1">
    <location>
        <begin position="155"/>
        <end position="172"/>
    </location>
</feature>
<organism evidence="3">
    <name type="scientific">viral metagenome</name>
    <dbReference type="NCBI Taxonomy" id="1070528"/>
    <lineage>
        <taxon>unclassified sequences</taxon>
        <taxon>metagenomes</taxon>
        <taxon>organismal metagenomes</taxon>
    </lineage>
</organism>
<dbReference type="AlphaFoldDB" id="A0A6C0FB39"/>
<feature type="compositionally biased region" description="Polar residues" evidence="1">
    <location>
        <begin position="1"/>
        <end position="16"/>
    </location>
</feature>
<name>A0A6C0FB39_9ZZZZ</name>
<keyword evidence="2" id="KW-1133">Transmembrane helix</keyword>
<feature type="region of interest" description="Disordered" evidence="1">
    <location>
        <begin position="89"/>
        <end position="192"/>
    </location>
</feature>
<feature type="compositionally biased region" description="Polar residues" evidence="1">
    <location>
        <begin position="183"/>
        <end position="192"/>
    </location>
</feature>
<accession>A0A6C0FB39</accession>
<evidence type="ECO:0000313" key="3">
    <source>
        <dbReference type="EMBL" id="QHT38274.1"/>
    </source>
</evidence>
<feature type="compositionally biased region" description="Low complexity" evidence="1">
    <location>
        <begin position="17"/>
        <end position="31"/>
    </location>
</feature>
<proteinExistence type="predicted"/>